<organism evidence="3 4">
    <name type="scientific">Phytohabitans houttuyneae</name>
    <dbReference type="NCBI Taxonomy" id="1076126"/>
    <lineage>
        <taxon>Bacteria</taxon>
        <taxon>Bacillati</taxon>
        <taxon>Actinomycetota</taxon>
        <taxon>Actinomycetes</taxon>
        <taxon>Micromonosporales</taxon>
        <taxon>Micromonosporaceae</taxon>
    </lineage>
</organism>
<feature type="compositionally biased region" description="Basic and acidic residues" evidence="1">
    <location>
        <begin position="330"/>
        <end position="344"/>
    </location>
</feature>
<reference evidence="3 4" key="2">
    <citation type="submission" date="2020-03" db="EMBL/GenBank/DDBJ databases">
        <authorList>
            <person name="Ichikawa N."/>
            <person name="Kimura A."/>
            <person name="Kitahashi Y."/>
            <person name="Uohara A."/>
        </authorList>
    </citation>
    <scope>NUCLEOTIDE SEQUENCE [LARGE SCALE GENOMIC DNA]</scope>
    <source>
        <strain evidence="3 4">NBRC 108639</strain>
    </source>
</reference>
<dbReference type="Proteomes" id="UP000482800">
    <property type="component" value="Unassembled WGS sequence"/>
</dbReference>
<dbReference type="EMBL" id="BLPF01000002">
    <property type="protein sequence ID" value="GFJ82519.1"/>
    <property type="molecule type" value="Genomic_DNA"/>
</dbReference>
<evidence type="ECO:0000259" key="2">
    <source>
        <dbReference type="PROSITE" id="PS50043"/>
    </source>
</evidence>
<dbReference type="SMART" id="SM00421">
    <property type="entry name" value="HTH_LUXR"/>
    <property type="match status" value="1"/>
</dbReference>
<dbReference type="PANTHER" id="PTHR34293">
    <property type="entry name" value="HTH-TYPE TRANSCRIPTIONAL REGULATOR TRMBL2"/>
    <property type="match status" value="1"/>
</dbReference>
<feature type="region of interest" description="Disordered" evidence="1">
    <location>
        <begin position="320"/>
        <end position="344"/>
    </location>
</feature>
<dbReference type="InterPro" id="IPR016032">
    <property type="entry name" value="Sig_transdc_resp-reg_C-effctor"/>
</dbReference>
<dbReference type="RefSeq" id="WP_173063162.1">
    <property type="nucleotide sequence ID" value="NZ_BAABGO010000010.1"/>
</dbReference>
<dbReference type="InterPro" id="IPR000792">
    <property type="entry name" value="Tscrpt_reg_LuxR_C"/>
</dbReference>
<dbReference type="InterPro" id="IPR051797">
    <property type="entry name" value="TrmB-like"/>
</dbReference>
<dbReference type="SUPFAM" id="SSF46785">
    <property type="entry name" value="Winged helix' DNA-binding domain"/>
    <property type="match status" value="1"/>
</dbReference>
<protein>
    <submittedName>
        <fullName evidence="3">Transcriptional regulator</fullName>
    </submittedName>
</protein>
<dbReference type="InterPro" id="IPR036388">
    <property type="entry name" value="WH-like_DNA-bd_sf"/>
</dbReference>
<proteinExistence type="predicted"/>
<feature type="domain" description="HTH luxR-type" evidence="2">
    <location>
        <begin position="256"/>
        <end position="322"/>
    </location>
</feature>
<dbReference type="AlphaFoldDB" id="A0A6V8KK31"/>
<name>A0A6V8KK31_9ACTN</name>
<accession>A0A6V8KK31</accession>
<dbReference type="PROSITE" id="PS50043">
    <property type="entry name" value="HTH_LUXR_2"/>
    <property type="match status" value="1"/>
</dbReference>
<dbReference type="Gene3D" id="1.10.10.10">
    <property type="entry name" value="Winged helix-like DNA-binding domain superfamily/Winged helix DNA-binding domain"/>
    <property type="match status" value="2"/>
</dbReference>
<dbReference type="Pfam" id="PF00196">
    <property type="entry name" value="GerE"/>
    <property type="match status" value="1"/>
</dbReference>
<evidence type="ECO:0000313" key="3">
    <source>
        <dbReference type="EMBL" id="GFJ82519.1"/>
    </source>
</evidence>
<dbReference type="GO" id="GO:0003677">
    <property type="term" value="F:DNA binding"/>
    <property type="evidence" value="ECO:0007669"/>
    <property type="project" value="InterPro"/>
</dbReference>
<evidence type="ECO:0000313" key="4">
    <source>
        <dbReference type="Proteomes" id="UP000482800"/>
    </source>
</evidence>
<reference evidence="3 4" key="1">
    <citation type="submission" date="2020-03" db="EMBL/GenBank/DDBJ databases">
        <title>Whole genome shotgun sequence of Phytohabitans houttuyneae NBRC 108639.</title>
        <authorList>
            <person name="Komaki H."/>
            <person name="Tamura T."/>
        </authorList>
    </citation>
    <scope>NUCLEOTIDE SEQUENCE [LARGE SCALE GENOMIC DNA]</scope>
    <source>
        <strain evidence="3 4">NBRC 108639</strain>
    </source>
</reference>
<dbReference type="InterPro" id="IPR036390">
    <property type="entry name" value="WH_DNA-bd_sf"/>
</dbReference>
<dbReference type="CDD" id="cd06170">
    <property type="entry name" value="LuxR_C_like"/>
    <property type="match status" value="1"/>
</dbReference>
<sequence length="344" mass="37316">MTTQVGPVPSLIGWGASPDADLVYRRLVTFGRATAGELLRDLGMTRPRVTEALDKLAALGLAAGRRAPGRAGLVWVPRAAVGTHRAVPTRAPEPAPRPAVPEVVAHAVRLGEGLRHLRTREATRARLAELVAIARHEHLAMNPEARFDAAAAQPAVSMDRALLARGVDMRVLGVQPTTPDPMSHFGRTAGERRPAYREMPAVPMKLFVVDRKVALFPVTPSDVNRGYLEVTQPPVVSALVALFERHWATGRAVQENPMSRIDLDPREHLLVGLLAQGHTDVSAARELRVSTRTVSTIVRSLMDRLGVDNRFQLGVALGARHLVEPPPEPDGGRPSREGRPPEEP</sequence>
<gene>
    <name evidence="3" type="ORF">Phou_066990</name>
</gene>
<dbReference type="GO" id="GO:0006355">
    <property type="term" value="P:regulation of DNA-templated transcription"/>
    <property type="evidence" value="ECO:0007669"/>
    <property type="project" value="InterPro"/>
</dbReference>
<evidence type="ECO:0000256" key="1">
    <source>
        <dbReference type="SAM" id="MobiDB-lite"/>
    </source>
</evidence>
<keyword evidence="4" id="KW-1185">Reference proteome</keyword>
<comment type="caution">
    <text evidence="3">The sequence shown here is derived from an EMBL/GenBank/DDBJ whole genome shotgun (WGS) entry which is preliminary data.</text>
</comment>
<dbReference type="SUPFAM" id="SSF46894">
    <property type="entry name" value="C-terminal effector domain of the bipartite response regulators"/>
    <property type="match status" value="1"/>
</dbReference>
<dbReference type="PANTHER" id="PTHR34293:SF1">
    <property type="entry name" value="HTH-TYPE TRANSCRIPTIONAL REGULATOR TRMBL2"/>
    <property type="match status" value="1"/>
</dbReference>